<evidence type="ECO:0000256" key="2">
    <source>
        <dbReference type="ARBA" id="ARBA00023004"/>
    </source>
</evidence>
<evidence type="ECO:0000256" key="3">
    <source>
        <dbReference type="ARBA" id="ARBA00037882"/>
    </source>
</evidence>
<dbReference type="InterPro" id="IPR024775">
    <property type="entry name" value="DinB-like"/>
</dbReference>
<comment type="pathway">
    <text evidence="3">Amino-acid biosynthesis; ergothioneine biosynthesis.</text>
</comment>
<feature type="domain" description="DinB-like" evidence="5">
    <location>
        <begin position="19"/>
        <end position="147"/>
    </location>
</feature>
<dbReference type="PANTHER" id="PTHR23150">
    <property type="entry name" value="SULFATASE MODIFYING FACTOR 1, 2"/>
    <property type="match status" value="1"/>
</dbReference>
<name>A0A4P6WYR2_HYDPS</name>
<dbReference type="Gene3D" id="3.90.1580.10">
    <property type="entry name" value="paralog of FGE (formylglycine-generating enzyme)"/>
    <property type="match status" value="1"/>
</dbReference>
<evidence type="ECO:0000313" key="6">
    <source>
        <dbReference type="EMBL" id="QBM27308.1"/>
    </source>
</evidence>
<dbReference type="SUPFAM" id="SSF109854">
    <property type="entry name" value="DinB/YfiT-like putative metalloenzymes"/>
    <property type="match status" value="1"/>
</dbReference>
<dbReference type="Pfam" id="PF12867">
    <property type="entry name" value="DinB_2"/>
    <property type="match status" value="1"/>
</dbReference>
<keyword evidence="7" id="KW-1185">Reference proteome</keyword>
<dbReference type="NCBIfam" id="TIGR03440">
    <property type="entry name" value="egtB_TIGR03440"/>
    <property type="match status" value="1"/>
</dbReference>
<dbReference type="SUPFAM" id="SSF56436">
    <property type="entry name" value="C-type lectin-like"/>
    <property type="match status" value="1"/>
</dbReference>
<protein>
    <submittedName>
        <fullName evidence="6">Iron(II)-dependent oxidoreductase EgtB</fullName>
        <ecNumber evidence="6">1.8.-.-</ecNumber>
    </submittedName>
</protein>
<keyword evidence="1 6" id="KW-0560">Oxidoreductase</keyword>
<dbReference type="AlphaFoldDB" id="A0A4P6WYR2"/>
<dbReference type="EMBL" id="CP037867">
    <property type="protein sequence ID" value="QBM27308.1"/>
    <property type="molecule type" value="Genomic_DNA"/>
</dbReference>
<dbReference type="InterPro" id="IPR051043">
    <property type="entry name" value="Sulfatase_Mod_Factor_Kinase"/>
</dbReference>
<proteinExistence type="predicted"/>
<dbReference type="PANTHER" id="PTHR23150:SF36">
    <property type="entry name" value="HERCYNINE OXYGENASE"/>
    <property type="match status" value="1"/>
</dbReference>
<dbReference type="InterPro" id="IPR016187">
    <property type="entry name" value="CTDL_fold"/>
</dbReference>
<evidence type="ECO:0000259" key="4">
    <source>
        <dbReference type="Pfam" id="PF03781"/>
    </source>
</evidence>
<dbReference type="EC" id="1.8.-.-" evidence="6"/>
<reference evidence="6 7" key="1">
    <citation type="submission" date="2019-03" db="EMBL/GenBank/DDBJ databases">
        <authorList>
            <person name="Sebastian G."/>
            <person name="Baumann P."/>
            <person name="Ruckert C."/>
            <person name="Kalinowski J."/>
            <person name="Nebel B."/>
            <person name="Takors R."/>
            <person name="Blombach B."/>
        </authorList>
    </citation>
    <scope>NUCLEOTIDE SEQUENCE [LARGE SCALE GENOMIC DNA]</scope>
    <source>
        <strain evidence="6 7">DSM 1084</strain>
    </source>
</reference>
<dbReference type="InterPro" id="IPR017806">
    <property type="entry name" value="EgtB"/>
</dbReference>
<keyword evidence="2" id="KW-0408">Iron</keyword>
<evidence type="ECO:0000259" key="5">
    <source>
        <dbReference type="Pfam" id="PF12867"/>
    </source>
</evidence>
<dbReference type="InterPro" id="IPR034660">
    <property type="entry name" value="DinB/YfiT-like"/>
</dbReference>
<gene>
    <name evidence="6" type="primary">egtB</name>
    <name evidence="6" type="ORF">HPF_06400</name>
</gene>
<evidence type="ECO:0000313" key="7">
    <source>
        <dbReference type="Proteomes" id="UP000293912"/>
    </source>
</evidence>
<feature type="domain" description="Sulfatase-modifying factor enzyme-like" evidence="4">
    <location>
        <begin position="188"/>
        <end position="441"/>
    </location>
</feature>
<dbReference type="InterPro" id="IPR005532">
    <property type="entry name" value="SUMF_dom"/>
</dbReference>
<dbReference type="KEGG" id="hpse:HPF_06400"/>
<dbReference type="Pfam" id="PF03781">
    <property type="entry name" value="FGE-sulfatase"/>
    <property type="match status" value="1"/>
</dbReference>
<organism evidence="6 7">
    <name type="scientific">Hydrogenophaga pseudoflava</name>
    <name type="common">Pseudomonas carboxydoflava</name>
    <dbReference type="NCBI Taxonomy" id="47421"/>
    <lineage>
        <taxon>Bacteria</taxon>
        <taxon>Pseudomonadati</taxon>
        <taxon>Pseudomonadota</taxon>
        <taxon>Betaproteobacteria</taxon>
        <taxon>Burkholderiales</taxon>
        <taxon>Comamonadaceae</taxon>
        <taxon>Hydrogenophaga</taxon>
    </lineage>
</organism>
<sequence length="444" mass="49530">MSAHAPSAPTPLSALQRRFHAVRDQSLALAAPLSEADCQVQSMPDASPTKWHLAHTTWFFETFILERAEPGFQPFDPAYRVLFNSYYQGVGDQHPRPQRGLITRPGMAEVRAYRAQVDARIARLFAQGLAPEMVTLVELGLQHEQQHQELLLTDIKHLLSCNPTDPVYHPPRLPAPAVPQPLRWCAFEGGVGEIGHGGEGFAFDNESPRHAVLLRPFALADRLVTQGEWRAFMDDGGYSDPRWWMAAGWDWLRAQRIAAPLYWHKNEEAGSDPAPQDGWTAFTLHGRVPIDPHAPVVHISWFEADAYARWCAAQQGAPVRLPTEAEWEHAACSLGGHWADGGNFQDSGALHPMPLAHGADNEPGLQQMGGDVWEWTASAYLPYPGYRPWAGAVGEYNGKFMVNQMVLRGGSCATPRDHIRASYRNFFPTEARWQFSGLRLAQDL</sequence>
<dbReference type="GO" id="GO:0016491">
    <property type="term" value="F:oxidoreductase activity"/>
    <property type="evidence" value="ECO:0007669"/>
    <property type="project" value="UniProtKB-KW"/>
</dbReference>
<dbReference type="GO" id="GO:0052699">
    <property type="term" value="P:ergothioneine biosynthetic process"/>
    <property type="evidence" value="ECO:0007669"/>
    <property type="project" value="InterPro"/>
</dbReference>
<dbReference type="InterPro" id="IPR042095">
    <property type="entry name" value="SUMF_sf"/>
</dbReference>
<evidence type="ECO:0000256" key="1">
    <source>
        <dbReference type="ARBA" id="ARBA00023002"/>
    </source>
</evidence>
<accession>A0A4P6WYR2</accession>
<dbReference type="Proteomes" id="UP000293912">
    <property type="component" value="Chromosome"/>
</dbReference>
<dbReference type="RefSeq" id="WP_133156093.1">
    <property type="nucleotide sequence ID" value="NZ_CP037867.1"/>
</dbReference>